<evidence type="ECO:0000313" key="2">
    <source>
        <dbReference type="EMBL" id="TLP36987.1"/>
    </source>
</evidence>
<dbReference type="InterPro" id="IPR013384">
    <property type="entry name" value="Flagell_FlgL"/>
</dbReference>
<accession>A0A5R8XZG4</accession>
<dbReference type="PANTHER" id="PTHR42792">
    <property type="entry name" value="FLAGELLIN"/>
    <property type="match status" value="1"/>
</dbReference>
<protein>
    <submittedName>
        <fullName evidence="2">Flagellar hook-associated protein 3</fullName>
    </submittedName>
</protein>
<dbReference type="GO" id="GO:0005198">
    <property type="term" value="F:structural molecule activity"/>
    <property type="evidence" value="ECO:0007669"/>
    <property type="project" value="InterPro"/>
</dbReference>
<comment type="caution">
    <text evidence="2">The sequence shown here is derived from an EMBL/GenBank/DDBJ whole genome shotgun (WGS) entry which is preliminary data.</text>
</comment>
<evidence type="ECO:0000313" key="3">
    <source>
        <dbReference type="Proteomes" id="UP000308901"/>
    </source>
</evidence>
<dbReference type="PANTHER" id="PTHR42792:SF1">
    <property type="entry name" value="FLAGELLAR HOOK-ASSOCIATED PROTEIN 3"/>
    <property type="match status" value="1"/>
</dbReference>
<feature type="domain" description="Flagellin N-terminal" evidence="1">
    <location>
        <begin position="6"/>
        <end position="134"/>
    </location>
</feature>
<evidence type="ECO:0000259" key="1">
    <source>
        <dbReference type="Pfam" id="PF00669"/>
    </source>
</evidence>
<keyword evidence="2" id="KW-0282">Flagellum</keyword>
<dbReference type="AlphaFoldDB" id="A0A5R8XZG4"/>
<dbReference type="NCBIfam" id="TIGR02550">
    <property type="entry name" value="flagell_flgL"/>
    <property type="match status" value="1"/>
</dbReference>
<dbReference type="GO" id="GO:0009424">
    <property type="term" value="C:bacterial-type flagellum hook"/>
    <property type="evidence" value="ECO:0007669"/>
    <property type="project" value="InterPro"/>
</dbReference>
<dbReference type="InterPro" id="IPR001492">
    <property type="entry name" value="Flagellin"/>
</dbReference>
<dbReference type="InterPro" id="IPR001029">
    <property type="entry name" value="Flagellin_N"/>
</dbReference>
<dbReference type="EMBL" id="VANU01000005">
    <property type="protein sequence ID" value="TLP36987.1"/>
    <property type="molecule type" value="Genomic_DNA"/>
</dbReference>
<keyword evidence="2" id="KW-0969">Cilium</keyword>
<dbReference type="GO" id="GO:0071973">
    <property type="term" value="P:bacterial-type flagellum-dependent cell motility"/>
    <property type="evidence" value="ECO:0007669"/>
    <property type="project" value="InterPro"/>
</dbReference>
<dbReference type="SUPFAM" id="SSF64518">
    <property type="entry name" value="Phase 1 flagellin"/>
    <property type="match status" value="1"/>
</dbReference>
<dbReference type="RefSeq" id="WP_138153241.1">
    <property type="nucleotide sequence ID" value="NZ_CBDDKQ010000003.1"/>
</dbReference>
<gene>
    <name evidence="2" type="primary">flgL</name>
    <name evidence="2" type="ORF">FDK22_12135</name>
</gene>
<dbReference type="OrthoDB" id="9758307at2"/>
<sequence>MIRSTQTTMYRLDNLNNEQQRISYQMSTGKKLQDGSDDANIYSREVYIDDKIRMYEGLKFQIEKTTAQNNSSDSTLADAKNLVSYTKTEVIKALNATTDDTARLAIATNLEGVKQNLYMLANEEVEGEYLFAGSDSSVQAFSMDETTGKVTYNGDALLRKVAVEDGEYRERGANGFEAFFYSTSSAYKGDTLEFTENQRIVDQDGDEWKIETSAEVTSGALTFTSGQSVIDNNGTVWNINGSGELVNDQGDIIASGDISGTGTESDPYSINLPATTTSSSTISGFSTIQLVEYKPNGDASGETLTISGNSTDNFTITVPNVDGTKFEAKENIFDTMDSIINALKKLDSDGNPVEDDVARAALQNGLDEIGEAYDGMNIAHGKLGGRNQVFEISLERISAKVTQYNILSQEVGAADLSKVAVEAKALELTYTALYSTINKMNELSLVNFVR</sequence>
<keyword evidence="2" id="KW-0966">Cell projection</keyword>
<organism evidence="2 3">
    <name type="scientific">Arcobacter arenosus</name>
    <dbReference type="NCBI Taxonomy" id="2576037"/>
    <lineage>
        <taxon>Bacteria</taxon>
        <taxon>Pseudomonadati</taxon>
        <taxon>Campylobacterota</taxon>
        <taxon>Epsilonproteobacteria</taxon>
        <taxon>Campylobacterales</taxon>
        <taxon>Arcobacteraceae</taxon>
        <taxon>Arcobacter</taxon>
    </lineage>
</organism>
<proteinExistence type="predicted"/>
<dbReference type="Proteomes" id="UP000308901">
    <property type="component" value="Unassembled WGS sequence"/>
</dbReference>
<keyword evidence="3" id="KW-1185">Reference proteome</keyword>
<reference evidence="2 3" key="1">
    <citation type="submission" date="2019-05" db="EMBL/GenBank/DDBJ databases">
        <title>Arcobacter sp. nov., isolated from sea sediment.</title>
        <authorList>
            <person name="Kim W."/>
        </authorList>
    </citation>
    <scope>NUCLEOTIDE SEQUENCE [LARGE SCALE GENOMIC DNA]</scope>
    <source>
        <strain evidence="2 3">CAU 1517</strain>
    </source>
</reference>
<name>A0A5R8XZG4_9BACT</name>
<dbReference type="Gene3D" id="1.20.1330.10">
    <property type="entry name" value="f41 fragment of flagellin, N-terminal domain"/>
    <property type="match status" value="1"/>
</dbReference>
<dbReference type="Pfam" id="PF00669">
    <property type="entry name" value="Flagellin_N"/>
    <property type="match status" value="1"/>
</dbReference>